<dbReference type="EC" id="6.3.1.2" evidence="3"/>
<evidence type="ECO:0000256" key="4">
    <source>
        <dbReference type="ARBA" id="ARBA00022490"/>
    </source>
</evidence>
<accession>A0A6C0J5X8</accession>
<dbReference type="InterPro" id="IPR014746">
    <property type="entry name" value="Gln_synth/guanido_kin_cat_dom"/>
</dbReference>
<evidence type="ECO:0000313" key="9">
    <source>
        <dbReference type="EMBL" id="QHU00171.1"/>
    </source>
</evidence>
<dbReference type="InterPro" id="IPR050292">
    <property type="entry name" value="Glutamine_Synthetase"/>
</dbReference>
<dbReference type="InterPro" id="IPR036651">
    <property type="entry name" value="Gln_synt_N_sf"/>
</dbReference>
<keyword evidence="6" id="KW-0547">Nucleotide-binding</keyword>
<feature type="domain" description="GS catalytic" evidence="8">
    <location>
        <begin position="81"/>
        <end position="327"/>
    </location>
</feature>
<comment type="similarity">
    <text evidence="2">Belongs to the glutamine synthetase family.</text>
</comment>
<dbReference type="GO" id="GO:0005737">
    <property type="term" value="C:cytoplasm"/>
    <property type="evidence" value="ECO:0007669"/>
    <property type="project" value="UniProtKB-SubCell"/>
</dbReference>
<dbReference type="AlphaFoldDB" id="A0A6C0J5X8"/>
<dbReference type="SUPFAM" id="SSF54368">
    <property type="entry name" value="Glutamine synthetase, N-terminal domain"/>
    <property type="match status" value="1"/>
</dbReference>
<organism evidence="9">
    <name type="scientific">viral metagenome</name>
    <dbReference type="NCBI Taxonomy" id="1070528"/>
    <lineage>
        <taxon>unclassified sequences</taxon>
        <taxon>metagenomes</taxon>
        <taxon>organismal metagenomes</taxon>
    </lineage>
</organism>
<dbReference type="Gene3D" id="3.30.590.10">
    <property type="entry name" value="Glutamine synthetase/guanido kinase, catalytic domain"/>
    <property type="match status" value="1"/>
</dbReference>
<sequence length="327" mass="37310">MNYRQEYIWIGGNNELRSKVKYSKDDKLTEWNYDGSSTNQANNKNSEVILKPVRTYNDPFTKGKFVLCETWVLENDELKPHKTNLRKQAENIFKDSDSNKPLFGIEHEFFLMSNKNVPIGYFNSSTPKQGQYYCSVGTGNAYGRDFLNLACELCIKAGLNITGSNLEVAPGQMEIQLCEYGLKAADDSIILKYILDRMGEANNLKVNWNSKPLKGDWNGSGCHINFSTKQMREPDGLNVIMECMKKLELKHKEHIDVYGNDNNERLTGKHETSDLNKFSYGFGSRGTSIRIPNSTKINKCGYFEDRRPSSSVIMYLAISKLYNTCIN</sequence>
<evidence type="ECO:0000259" key="8">
    <source>
        <dbReference type="PROSITE" id="PS51987"/>
    </source>
</evidence>
<protein>
    <recommendedName>
        <fullName evidence="3">glutamine synthetase</fullName>
        <ecNumber evidence="3">6.3.1.2</ecNumber>
    </recommendedName>
</protein>
<dbReference type="Pfam" id="PF00120">
    <property type="entry name" value="Gln-synt_C"/>
    <property type="match status" value="1"/>
</dbReference>
<keyword evidence="4" id="KW-0963">Cytoplasm</keyword>
<comment type="subcellular location">
    <subcellularLocation>
        <location evidence="1">Cytoplasm</location>
    </subcellularLocation>
</comment>
<evidence type="ECO:0000256" key="1">
    <source>
        <dbReference type="ARBA" id="ARBA00004496"/>
    </source>
</evidence>
<dbReference type="InterPro" id="IPR008146">
    <property type="entry name" value="Gln_synth_cat_dom"/>
</dbReference>
<dbReference type="SMART" id="SM01230">
    <property type="entry name" value="Gln-synt_C"/>
    <property type="match status" value="1"/>
</dbReference>
<dbReference type="EMBL" id="MN740324">
    <property type="protein sequence ID" value="QHU00171.1"/>
    <property type="molecule type" value="Genomic_DNA"/>
</dbReference>
<dbReference type="PANTHER" id="PTHR20852:SF57">
    <property type="entry name" value="GLUTAMINE SYNTHETASE 2 CYTOPLASMIC"/>
    <property type="match status" value="1"/>
</dbReference>
<dbReference type="Gene3D" id="3.10.20.70">
    <property type="entry name" value="Glutamine synthetase, N-terminal domain"/>
    <property type="match status" value="1"/>
</dbReference>
<name>A0A6C0J5X8_9ZZZZ</name>
<keyword evidence="5" id="KW-0436">Ligase</keyword>
<dbReference type="PANTHER" id="PTHR20852">
    <property type="entry name" value="GLUTAMINE SYNTHETASE"/>
    <property type="match status" value="1"/>
</dbReference>
<evidence type="ECO:0000256" key="7">
    <source>
        <dbReference type="ARBA" id="ARBA00022840"/>
    </source>
</evidence>
<keyword evidence="7" id="KW-0067">ATP-binding</keyword>
<dbReference type="GO" id="GO:0004356">
    <property type="term" value="F:glutamine synthetase activity"/>
    <property type="evidence" value="ECO:0007669"/>
    <property type="project" value="UniProtKB-EC"/>
</dbReference>
<reference evidence="9" key="1">
    <citation type="journal article" date="2020" name="Nature">
        <title>Giant virus diversity and host interactions through global metagenomics.</title>
        <authorList>
            <person name="Schulz F."/>
            <person name="Roux S."/>
            <person name="Paez-Espino D."/>
            <person name="Jungbluth S."/>
            <person name="Walsh D.A."/>
            <person name="Denef V.J."/>
            <person name="McMahon K.D."/>
            <person name="Konstantinidis K.T."/>
            <person name="Eloe-Fadrosh E.A."/>
            <person name="Kyrpides N.C."/>
            <person name="Woyke T."/>
        </authorList>
    </citation>
    <scope>NUCLEOTIDE SEQUENCE</scope>
    <source>
        <strain evidence="9">GVMAG-M-3300025860-12</strain>
    </source>
</reference>
<evidence type="ECO:0000256" key="2">
    <source>
        <dbReference type="ARBA" id="ARBA00009897"/>
    </source>
</evidence>
<dbReference type="InterPro" id="IPR027302">
    <property type="entry name" value="Gln_synth_N_conserv_site"/>
</dbReference>
<dbReference type="PROSITE" id="PS00181">
    <property type="entry name" value="GLNA_ATP"/>
    <property type="match status" value="1"/>
</dbReference>
<evidence type="ECO:0000256" key="5">
    <source>
        <dbReference type="ARBA" id="ARBA00022598"/>
    </source>
</evidence>
<dbReference type="InterPro" id="IPR027303">
    <property type="entry name" value="Gln_synth_gly_rich_site"/>
</dbReference>
<dbReference type="GO" id="GO:0005524">
    <property type="term" value="F:ATP binding"/>
    <property type="evidence" value="ECO:0007669"/>
    <property type="project" value="UniProtKB-KW"/>
</dbReference>
<proteinExistence type="inferred from homology"/>
<dbReference type="PROSITE" id="PS00180">
    <property type="entry name" value="GLNA_1"/>
    <property type="match status" value="1"/>
</dbReference>
<dbReference type="PROSITE" id="PS51987">
    <property type="entry name" value="GS_CATALYTIC"/>
    <property type="match status" value="1"/>
</dbReference>
<dbReference type="FunFam" id="3.30.590.10:FF:000011">
    <property type="entry name" value="Glutamine synthetase"/>
    <property type="match status" value="1"/>
</dbReference>
<evidence type="ECO:0000256" key="6">
    <source>
        <dbReference type="ARBA" id="ARBA00022741"/>
    </source>
</evidence>
<evidence type="ECO:0000256" key="3">
    <source>
        <dbReference type="ARBA" id="ARBA00012937"/>
    </source>
</evidence>
<dbReference type="SUPFAM" id="SSF55931">
    <property type="entry name" value="Glutamine synthetase/guanido kinase"/>
    <property type="match status" value="1"/>
</dbReference>
<dbReference type="GO" id="GO:0006542">
    <property type="term" value="P:glutamine biosynthetic process"/>
    <property type="evidence" value="ECO:0007669"/>
    <property type="project" value="InterPro"/>
</dbReference>